<feature type="region of interest" description="Disordered" evidence="1">
    <location>
        <begin position="57"/>
        <end position="76"/>
    </location>
</feature>
<organism evidence="2 3">
    <name type="scientific">Streptomyces acidiscabies</name>
    <dbReference type="NCBI Taxonomy" id="42234"/>
    <lineage>
        <taxon>Bacteria</taxon>
        <taxon>Bacillati</taxon>
        <taxon>Actinomycetota</taxon>
        <taxon>Actinomycetes</taxon>
        <taxon>Kitasatosporales</taxon>
        <taxon>Streptomycetaceae</taxon>
        <taxon>Streptomyces</taxon>
    </lineage>
</organism>
<keyword evidence="3" id="KW-1185">Reference proteome</keyword>
<evidence type="ECO:0000313" key="3">
    <source>
        <dbReference type="Proteomes" id="UP001272987"/>
    </source>
</evidence>
<dbReference type="EMBL" id="JARAWP010000051">
    <property type="protein sequence ID" value="MDX3025656.1"/>
    <property type="molecule type" value="Genomic_DNA"/>
</dbReference>
<dbReference type="RefSeq" id="WP_319167672.1">
    <property type="nucleotide sequence ID" value="NZ_JARAWP010000051.1"/>
</dbReference>
<accession>A0ABU4MCR7</accession>
<dbReference type="InterPro" id="IPR027417">
    <property type="entry name" value="P-loop_NTPase"/>
</dbReference>
<gene>
    <name evidence="2" type="ORF">PV666_48530</name>
</gene>
<dbReference type="Gene3D" id="3.40.50.300">
    <property type="entry name" value="P-loop containing nucleotide triphosphate hydrolases"/>
    <property type="match status" value="1"/>
</dbReference>
<dbReference type="SUPFAM" id="SSF52540">
    <property type="entry name" value="P-loop containing nucleoside triphosphate hydrolases"/>
    <property type="match status" value="1"/>
</dbReference>
<protein>
    <submittedName>
        <fullName evidence="2">Uncharacterized protein</fullName>
    </submittedName>
</protein>
<name>A0ABU4MCR7_9ACTN</name>
<dbReference type="PANTHER" id="PTHR43394:SF1">
    <property type="entry name" value="ATP-BINDING CASSETTE SUB-FAMILY B MEMBER 10, MITOCHONDRIAL"/>
    <property type="match status" value="1"/>
</dbReference>
<evidence type="ECO:0000313" key="2">
    <source>
        <dbReference type="EMBL" id="MDX3025656.1"/>
    </source>
</evidence>
<proteinExistence type="predicted"/>
<comment type="caution">
    <text evidence="2">The sequence shown here is derived from an EMBL/GenBank/DDBJ whole genome shotgun (WGS) entry which is preliminary data.</text>
</comment>
<reference evidence="2 3" key="1">
    <citation type="journal article" date="2023" name="Microb. Genom.">
        <title>Mesoterricola silvestris gen. nov., sp. nov., Mesoterricola sediminis sp. nov., Geothrix oryzae sp. nov., Geothrix edaphica sp. nov., Geothrix rubra sp. nov., and Geothrix limicola sp. nov., six novel members of Acidobacteriota isolated from soils.</title>
        <authorList>
            <person name="Weisberg A.J."/>
            <person name="Pearce E."/>
            <person name="Kramer C.G."/>
            <person name="Chang J.H."/>
            <person name="Clarke C.R."/>
        </authorList>
    </citation>
    <scope>NUCLEOTIDE SEQUENCE [LARGE SCALE GENOMIC DNA]</scope>
    <source>
        <strain evidence="2 3">NB05-1H</strain>
    </source>
</reference>
<dbReference type="InterPro" id="IPR039421">
    <property type="entry name" value="Type_1_exporter"/>
</dbReference>
<dbReference type="Proteomes" id="UP001272987">
    <property type="component" value="Unassembled WGS sequence"/>
</dbReference>
<dbReference type="PANTHER" id="PTHR43394">
    <property type="entry name" value="ATP-DEPENDENT PERMEASE MDL1, MITOCHONDRIAL"/>
    <property type="match status" value="1"/>
</dbReference>
<sequence length="76" mass="7973">MLVTHRLAATMRADHIYVLDQGCVVEDGTHEDLMAVKDGRYQGMFAAQAAQYGIAPVPGGVPGPRGAQPSGHEAPS</sequence>
<evidence type="ECO:0000256" key="1">
    <source>
        <dbReference type="SAM" id="MobiDB-lite"/>
    </source>
</evidence>
<feature type="compositionally biased region" description="Low complexity" evidence="1">
    <location>
        <begin position="57"/>
        <end position="69"/>
    </location>
</feature>